<dbReference type="GO" id="GO:0007131">
    <property type="term" value="P:reciprocal meiotic recombination"/>
    <property type="evidence" value="ECO:0007669"/>
    <property type="project" value="InterPro"/>
</dbReference>
<dbReference type="PANTHER" id="PTHR10870:SF0">
    <property type="entry name" value="CELL CYCLE CHECKPOINT PROTEIN RAD1"/>
    <property type="match status" value="1"/>
</dbReference>
<comment type="caution">
    <text evidence="8">The sequence shown here is derived from an EMBL/GenBank/DDBJ whole genome shotgun (WGS) entry which is preliminary data.</text>
</comment>
<dbReference type="OrthoDB" id="337581at2759"/>
<dbReference type="GO" id="GO:0016787">
    <property type="term" value="F:hydrolase activity"/>
    <property type="evidence" value="ECO:0007669"/>
    <property type="project" value="UniProtKB-KW"/>
</dbReference>
<protein>
    <recommendedName>
        <fullName evidence="6">DNA damage checkpoint control protein RAD17</fullName>
    </recommendedName>
</protein>
<dbReference type="GO" id="GO:0003690">
    <property type="term" value="F:double-stranded DNA binding"/>
    <property type="evidence" value="ECO:0007669"/>
    <property type="project" value="InterPro"/>
</dbReference>
<dbReference type="GO" id="GO:0006302">
    <property type="term" value="P:double-strand break repair"/>
    <property type="evidence" value="ECO:0007669"/>
    <property type="project" value="UniProtKB-UniRule"/>
</dbReference>
<keyword evidence="9" id="KW-1185">Reference proteome</keyword>
<keyword evidence="3 6" id="KW-0227">DNA damage</keyword>
<dbReference type="PRINTS" id="PR01245">
    <property type="entry name" value="RAD1REC1"/>
</dbReference>
<dbReference type="InterPro" id="IPR016587">
    <property type="entry name" value="Rad17"/>
</dbReference>
<evidence type="ECO:0000256" key="7">
    <source>
        <dbReference type="SAM" id="MobiDB-lite"/>
    </source>
</evidence>
<dbReference type="Pfam" id="PF02144">
    <property type="entry name" value="Rad1"/>
    <property type="match status" value="1"/>
</dbReference>
<dbReference type="GO" id="GO:0003684">
    <property type="term" value="F:damaged DNA binding"/>
    <property type="evidence" value="ECO:0007669"/>
    <property type="project" value="UniProtKB-UniRule"/>
</dbReference>
<comment type="similarity">
    <text evidence="2 6">Belongs to the rad1 family.</text>
</comment>
<dbReference type="InterPro" id="IPR003021">
    <property type="entry name" value="Rad1_Rec1_Rad17"/>
</dbReference>
<evidence type="ECO:0000256" key="4">
    <source>
        <dbReference type="ARBA" id="ARBA00023204"/>
    </source>
</evidence>
<dbReference type="EMBL" id="PUHR01000008">
    <property type="protein sequence ID" value="KAG0671804.1"/>
    <property type="molecule type" value="Genomic_DNA"/>
</dbReference>
<dbReference type="PIRSF" id="PIRSF011769">
    <property type="entry name" value="Cell_cycle_RAD17"/>
    <property type="match status" value="1"/>
</dbReference>
<evidence type="ECO:0000313" key="8">
    <source>
        <dbReference type="EMBL" id="KAG0671804.1"/>
    </source>
</evidence>
<dbReference type="GO" id="GO:0030896">
    <property type="term" value="C:checkpoint clamp complex"/>
    <property type="evidence" value="ECO:0007669"/>
    <property type="project" value="UniProtKB-UniRule"/>
</dbReference>
<gene>
    <name evidence="8" type="primary">RAD17_2</name>
    <name evidence="8" type="ORF">C6P45_005069</name>
</gene>
<keyword evidence="6" id="KW-0378">Hydrolase</keyword>
<proteinExistence type="inferred from homology"/>
<evidence type="ECO:0000256" key="6">
    <source>
        <dbReference type="PIRNR" id="PIRNR011769"/>
    </source>
</evidence>
<evidence type="ECO:0000256" key="2">
    <source>
        <dbReference type="ARBA" id="ARBA00010991"/>
    </source>
</evidence>
<evidence type="ECO:0000256" key="3">
    <source>
        <dbReference type="ARBA" id="ARBA00022763"/>
    </source>
</evidence>
<keyword evidence="4 6" id="KW-0234">DNA repair</keyword>
<comment type="subcellular location">
    <subcellularLocation>
        <location evidence="1 6">Nucleus</location>
    </subcellularLocation>
</comment>
<dbReference type="Proteomes" id="UP000750334">
    <property type="component" value="Unassembled WGS sequence"/>
</dbReference>
<dbReference type="PANTHER" id="PTHR10870">
    <property type="entry name" value="CELL CYCLE CHECKPOINT PROTEIN RAD1"/>
    <property type="match status" value="1"/>
</dbReference>
<accession>A0A9P7BC71</accession>
<keyword evidence="6" id="KW-0540">Nuclease</keyword>
<dbReference type="Gene3D" id="3.70.10.10">
    <property type="match status" value="1"/>
</dbReference>
<dbReference type="AlphaFoldDB" id="A0A9P7BC71"/>
<feature type="region of interest" description="Disordered" evidence="7">
    <location>
        <begin position="406"/>
        <end position="455"/>
    </location>
</feature>
<evidence type="ECO:0000256" key="5">
    <source>
        <dbReference type="ARBA" id="ARBA00023242"/>
    </source>
</evidence>
<organism evidence="8 9">
    <name type="scientific">Maudiozyma exigua</name>
    <name type="common">Yeast</name>
    <name type="synonym">Kazachstania exigua</name>
    <dbReference type="NCBI Taxonomy" id="34358"/>
    <lineage>
        <taxon>Eukaryota</taxon>
        <taxon>Fungi</taxon>
        <taxon>Dikarya</taxon>
        <taxon>Ascomycota</taxon>
        <taxon>Saccharomycotina</taxon>
        <taxon>Saccharomycetes</taxon>
        <taxon>Saccharomycetales</taxon>
        <taxon>Saccharomycetaceae</taxon>
        <taxon>Maudiozyma</taxon>
    </lineage>
</organism>
<comment type="function">
    <text evidence="6">Component of the checkpoint clamp complex involved in the surveillance mechanism that allows the DNA repair pathways to act to restore the integrity of the DNA prior to DNA synthesis or separation of the replicated chromosomes.</text>
</comment>
<name>A0A9P7BC71_MAUEX</name>
<dbReference type="GO" id="GO:0004518">
    <property type="term" value="F:nuclease activity"/>
    <property type="evidence" value="ECO:0007669"/>
    <property type="project" value="UniProtKB-KW"/>
</dbReference>
<reference evidence="8 9" key="1">
    <citation type="submission" date="2020-11" db="EMBL/GenBank/DDBJ databases">
        <title>Kefir isolates.</title>
        <authorList>
            <person name="Marcisauskas S."/>
            <person name="Kim Y."/>
            <person name="Blasche S."/>
        </authorList>
    </citation>
    <scope>NUCLEOTIDE SEQUENCE [LARGE SCALE GENOMIC DNA]</scope>
    <source>
        <strain evidence="8 9">OG2</strain>
    </source>
</reference>
<sequence>MNLSIEEGGSRFVASTVHLDHITTALNCLTSFDKTEDVLIYIDRDGLSFVRESNHVIKMQLLLARELFMSYSYNGRDDSEDETDSDVETAQVGKDKYMKLCVKINHLLDSVNIMNKSFDDVVECTLSYDGTGSPFVLMFEDSLISERVEYKTYVIKNMDNAGLILDKDHMIFECIVKGDVLYSALKDLKEINCKECYVYAKTLDSGENIFAFISKTQMGYSKIVIPKSRSILEKLEIYEDDSTTLCYNVPVIGYFDFATFDKIRLSTKIASKVLFRMDVNGLLSVNVLSQTDDILLSDNNRSKDKSKKSKSGRNNTTELPNDYPGIVCEICLLEREMIEQDVQDEIEMFMNIDESGVLKRKNIRATPRYLNPVENEDTYSNTSSVLQNSNILNLSSEQTEIVSRNFADSKKSENSTVDVMKSGDSEDDDDDKNNDEHDKTNSSVTYGTGEIPLFF</sequence>
<keyword evidence="6" id="KW-0238">DNA-binding</keyword>
<evidence type="ECO:0000313" key="9">
    <source>
        <dbReference type="Proteomes" id="UP000750334"/>
    </source>
</evidence>
<dbReference type="GO" id="GO:0000077">
    <property type="term" value="P:DNA damage checkpoint signaling"/>
    <property type="evidence" value="ECO:0007669"/>
    <property type="project" value="UniProtKB-UniRule"/>
</dbReference>
<keyword evidence="5 6" id="KW-0539">Nucleus</keyword>
<evidence type="ECO:0000256" key="1">
    <source>
        <dbReference type="ARBA" id="ARBA00004123"/>
    </source>
</evidence>
<feature type="region of interest" description="Disordered" evidence="7">
    <location>
        <begin position="299"/>
        <end position="318"/>
    </location>
</feature>